<evidence type="ECO:0000313" key="1">
    <source>
        <dbReference type="EMBL" id="KAI3813701.1"/>
    </source>
</evidence>
<accession>A0ACB9J1S8</accession>
<evidence type="ECO:0000313" key="2">
    <source>
        <dbReference type="Proteomes" id="UP001056120"/>
    </source>
</evidence>
<gene>
    <name evidence="1" type="ORF">L1987_18432</name>
</gene>
<organism evidence="1 2">
    <name type="scientific">Smallanthus sonchifolius</name>
    <dbReference type="NCBI Taxonomy" id="185202"/>
    <lineage>
        <taxon>Eukaryota</taxon>
        <taxon>Viridiplantae</taxon>
        <taxon>Streptophyta</taxon>
        <taxon>Embryophyta</taxon>
        <taxon>Tracheophyta</taxon>
        <taxon>Spermatophyta</taxon>
        <taxon>Magnoliopsida</taxon>
        <taxon>eudicotyledons</taxon>
        <taxon>Gunneridae</taxon>
        <taxon>Pentapetalae</taxon>
        <taxon>asterids</taxon>
        <taxon>campanulids</taxon>
        <taxon>Asterales</taxon>
        <taxon>Asteraceae</taxon>
        <taxon>Asteroideae</taxon>
        <taxon>Heliantheae alliance</taxon>
        <taxon>Millerieae</taxon>
        <taxon>Smallanthus</taxon>
    </lineage>
</organism>
<name>A0ACB9J1S8_9ASTR</name>
<proteinExistence type="predicted"/>
<reference evidence="2" key="1">
    <citation type="journal article" date="2022" name="Mol. Ecol. Resour.">
        <title>The genomes of chicory, endive, great burdock and yacon provide insights into Asteraceae palaeo-polyploidization history and plant inulin production.</title>
        <authorList>
            <person name="Fan W."/>
            <person name="Wang S."/>
            <person name="Wang H."/>
            <person name="Wang A."/>
            <person name="Jiang F."/>
            <person name="Liu H."/>
            <person name="Zhao H."/>
            <person name="Xu D."/>
            <person name="Zhang Y."/>
        </authorList>
    </citation>
    <scope>NUCLEOTIDE SEQUENCE [LARGE SCALE GENOMIC DNA]</scope>
    <source>
        <strain evidence="2">cv. Yunnan</strain>
    </source>
</reference>
<comment type="caution">
    <text evidence="1">The sequence shown here is derived from an EMBL/GenBank/DDBJ whole genome shotgun (WGS) entry which is preliminary data.</text>
</comment>
<reference evidence="1 2" key="2">
    <citation type="journal article" date="2022" name="Mol. Ecol. Resour.">
        <title>The genomes of chicory, endive, great burdock and yacon provide insights into Asteraceae paleo-polyploidization history and plant inulin production.</title>
        <authorList>
            <person name="Fan W."/>
            <person name="Wang S."/>
            <person name="Wang H."/>
            <person name="Wang A."/>
            <person name="Jiang F."/>
            <person name="Liu H."/>
            <person name="Zhao H."/>
            <person name="Xu D."/>
            <person name="Zhang Y."/>
        </authorList>
    </citation>
    <scope>NUCLEOTIDE SEQUENCE [LARGE SCALE GENOMIC DNA]</scope>
    <source>
        <strain evidence="2">cv. Yunnan</strain>
        <tissue evidence="1">Leaves</tissue>
    </source>
</reference>
<sequence>MATQPVLTPDLGEPEIDQHHYRKSTTGGCQFLWERLVSWQCKKHTTVLTSTAEAEYVAASACGSQVIWMQYQLLDYSLNFFDSPIFYDNEAALQIVKNPIQHSKTKHIDIRVHHIRDCFERKLMHLKQVSTDDNVADIFTKAFDLARFNFLVECLKMISFD</sequence>
<dbReference type="Proteomes" id="UP001056120">
    <property type="component" value="Linkage Group LG06"/>
</dbReference>
<keyword evidence="2" id="KW-1185">Reference proteome</keyword>
<dbReference type="EMBL" id="CM042023">
    <property type="protein sequence ID" value="KAI3813701.1"/>
    <property type="molecule type" value="Genomic_DNA"/>
</dbReference>
<protein>
    <submittedName>
        <fullName evidence="1">Uncharacterized protein</fullName>
    </submittedName>
</protein>